<dbReference type="EMBL" id="JAOTOJ010000009">
    <property type="protein sequence ID" value="KAK9395577.1"/>
    <property type="molecule type" value="Genomic_DNA"/>
</dbReference>
<accession>A0AAW1B276</accession>
<feature type="region of interest" description="Disordered" evidence="2">
    <location>
        <begin position="334"/>
        <end position="359"/>
    </location>
</feature>
<feature type="region of interest" description="Disordered" evidence="2">
    <location>
        <begin position="544"/>
        <end position="597"/>
    </location>
</feature>
<dbReference type="InterPro" id="IPR016159">
    <property type="entry name" value="Cullin_repeat-like_dom_sf"/>
</dbReference>
<sequence length="597" mass="63274">MDESVLKFYTQQWEDYRFSSKVLNGICAYLNRHWVRRECDEGRKGIYEIYSLALVTWRDCLFRLLNKQLPSFIKPTPNRTGIACRQKPMKVKLVFKVAHSPPELAQRLAELGIVQVQSPRFGVTVPASSKPSRLRLDIPALSSAFGDLLLPSVIGSSQPRCSADSPMAAGFAGFLPRRSAVPLVATAFVGLLQQVSIDGGFPGGLSATVDPPPPQPGSFGGGSGFLTSGMAGHLEGVHGPLDMRLGLQRPVAPHWHGHQAPVIALQHLRDSILDAGGEALIPAWRSSLLNQSLPGPPPPRTGQIPILPPNPALARSALSGLPVPSWAATASAAHVAEQATSSRPLDEVKGARSRSPPPNPALTGWLLAVLPLPRPNPRRAPNWFLTSTRLVPRPHGSGTGQEAANDQFQRGTALCLQLEAKIRATPKLAICWLFASGRRQRCAPRRNRRPANIQFQRGVDLCLLLAPALVVHSPSAGEGLRWWLGVALGKAGGALMAAAARPALKEASGMPGLEEEQAGRRGSGPSPASCPLFACLPHGREEAVRGLSGSGHTHTPAATPALQPAGGGGRWASEPSAMRGSQAVSSLPPSGHPGVPD</sequence>
<keyword evidence="5" id="KW-1185">Reference proteome</keyword>
<name>A0AAW1B276_CROAD</name>
<dbReference type="Gene3D" id="1.20.1310.10">
    <property type="entry name" value="Cullin Repeats"/>
    <property type="match status" value="1"/>
</dbReference>
<dbReference type="AlphaFoldDB" id="A0AAW1B276"/>
<evidence type="ECO:0000256" key="1">
    <source>
        <dbReference type="ARBA" id="ARBA00006019"/>
    </source>
</evidence>
<evidence type="ECO:0000313" key="4">
    <source>
        <dbReference type="EMBL" id="KAK9395577.1"/>
    </source>
</evidence>
<evidence type="ECO:0000259" key="3">
    <source>
        <dbReference type="Pfam" id="PF00888"/>
    </source>
</evidence>
<dbReference type="InterPro" id="IPR001373">
    <property type="entry name" value="Cullin_N"/>
</dbReference>
<dbReference type="Pfam" id="PF00888">
    <property type="entry name" value="Cullin"/>
    <property type="match status" value="1"/>
</dbReference>
<feature type="domain" description="Cullin N-terminal" evidence="3">
    <location>
        <begin position="3"/>
        <end position="68"/>
    </location>
</feature>
<evidence type="ECO:0000256" key="2">
    <source>
        <dbReference type="SAM" id="MobiDB-lite"/>
    </source>
</evidence>
<dbReference type="SUPFAM" id="SSF74788">
    <property type="entry name" value="Cullin repeat-like"/>
    <property type="match status" value="1"/>
</dbReference>
<organism evidence="4 5">
    <name type="scientific">Crotalus adamanteus</name>
    <name type="common">Eastern diamondback rattlesnake</name>
    <dbReference type="NCBI Taxonomy" id="8729"/>
    <lineage>
        <taxon>Eukaryota</taxon>
        <taxon>Metazoa</taxon>
        <taxon>Chordata</taxon>
        <taxon>Craniata</taxon>
        <taxon>Vertebrata</taxon>
        <taxon>Euteleostomi</taxon>
        <taxon>Lepidosauria</taxon>
        <taxon>Squamata</taxon>
        <taxon>Bifurcata</taxon>
        <taxon>Unidentata</taxon>
        <taxon>Episquamata</taxon>
        <taxon>Toxicofera</taxon>
        <taxon>Serpentes</taxon>
        <taxon>Colubroidea</taxon>
        <taxon>Viperidae</taxon>
        <taxon>Crotalinae</taxon>
        <taxon>Crotalus</taxon>
    </lineage>
</organism>
<evidence type="ECO:0000313" key="5">
    <source>
        <dbReference type="Proteomes" id="UP001474421"/>
    </source>
</evidence>
<reference evidence="4 5" key="1">
    <citation type="journal article" date="2024" name="Proc. Natl. Acad. Sci. U.S.A.">
        <title>The genetic regulatory architecture and epigenomic basis for age-related changes in rattlesnake venom.</title>
        <authorList>
            <person name="Hogan M.P."/>
            <person name="Holding M.L."/>
            <person name="Nystrom G.S."/>
            <person name="Colston T.J."/>
            <person name="Bartlett D.A."/>
            <person name="Mason A.J."/>
            <person name="Ellsworth S.A."/>
            <person name="Rautsaw R.M."/>
            <person name="Lawrence K.C."/>
            <person name="Strickland J.L."/>
            <person name="He B."/>
            <person name="Fraser P."/>
            <person name="Margres M.J."/>
            <person name="Gilbert D.M."/>
            <person name="Gibbs H.L."/>
            <person name="Parkinson C.L."/>
            <person name="Rokyta D.R."/>
        </authorList>
    </citation>
    <scope>NUCLEOTIDE SEQUENCE [LARGE SCALE GENOMIC DNA]</scope>
    <source>
        <strain evidence="4">DRR0105</strain>
    </source>
</reference>
<proteinExistence type="inferred from homology"/>
<gene>
    <name evidence="4" type="ORF">NXF25_018938</name>
</gene>
<dbReference type="Proteomes" id="UP001474421">
    <property type="component" value="Unassembled WGS sequence"/>
</dbReference>
<protein>
    <submittedName>
        <fullName evidence="4">Cullin-1</fullName>
    </submittedName>
</protein>
<comment type="caution">
    <text evidence="4">The sequence shown here is derived from an EMBL/GenBank/DDBJ whole genome shotgun (WGS) entry which is preliminary data.</text>
</comment>
<comment type="similarity">
    <text evidence="1">Belongs to the cullin family.</text>
</comment>